<accession>A0A5H6XV78</accession>
<dbReference type="AlphaFoldDB" id="A0A5H6XV78"/>
<name>A0A5H6XV78_SALET</name>
<reference evidence="1" key="1">
    <citation type="submission" date="2018-07" db="EMBL/GenBank/DDBJ databases">
        <authorList>
            <person name="Ashton P.M."/>
            <person name="Dallman T."/>
            <person name="Nair S."/>
            <person name="De Pinna E."/>
            <person name="Peters T."/>
            <person name="Grant K."/>
        </authorList>
    </citation>
    <scope>NUCLEOTIDE SEQUENCE</scope>
    <source>
        <strain evidence="1">348042</strain>
    </source>
</reference>
<dbReference type="EMBL" id="AAMIKO010000016">
    <property type="protein sequence ID" value="EDH6729240.1"/>
    <property type="molecule type" value="Genomic_DNA"/>
</dbReference>
<comment type="caution">
    <text evidence="1">The sequence shown here is derived from an EMBL/GenBank/DDBJ whole genome shotgun (WGS) entry which is preliminary data.</text>
</comment>
<organism evidence="1">
    <name type="scientific">Salmonella enterica subsp. enterica serovar Heidelberg</name>
    <dbReference type="NCBI Taxonomy" id="611"/>
    <lineage>
        <taxon>Bacteria</taxon>
        <taxon>Pseudomonadati</taxon>
        <taxon>Pseudomonadota</taxon>
        <taxon>Gammaproteobacteria</taxon>
        <taxon>Enterobacterales</taxon>
        <taxon>Enterobacteriaceae</taxon>
        <taxon>Salmonella</taxon>
    </lineage>
</organism>
<protein>
    <submittedName>
        <fullName evidence="1">Uncharacterized protein</fullName>
    </submittedName>
</protein>
<proteinExistence type="predicted"/>
<sequence>MPQPAGCFPRHFKRTFLKTFFKTFVETFLYKTFCKRHTVFSAPAGKKARDFAGLCGSHQ</sequence>
<evidence type="ECO:0000313" key="1">
    <source>
        <dbReference type="EMBL" id="EDH6729240.1"/>
    </source>
</evidence>
<gene>
    <name evidence="1" type="ORF">CB505_15010</name>
</gene>